<dbReference type="InterPro" id="IPR014014">
    <property type="entry name" value="RNA_helicase_DEAD_Q_motif"/>
</dbReference>
<feature type="domain" description="Helicase C-terminal" evidence="10">
    <location>
        <begin position="242"/>
        <end position="392"/>
    </location>
</feature>
<proteinExistence type="inferred from homology"/>
<dbReference type="GO" id="GO:0016787">
    <property type="term" value="F:hydrolase activity"/>
    <property type="evidence" value="ECO:0007669"/>
    <property type="project" value="UniProtKB-KW"/>
</dbReference>
<evidence type="ECO:0000256" key="4">
    <source>
        <dbReference type="ARBA" id="ARBA00022806"/>
    </source>
</evidence>
<dbReference type="InterPro" id="IPR001650">
    <property type="entry name" value="Helicase_C-like"/>
</dbReference>
<keyword evidence="6 7" id="KW-0694">RNA-binding</keyword>
<feature type="domain" description="DEAD-box RNA helicase Q" evidence="11">
    <location>
        <begin position="9"/>
        <end position="37"/>
    </location>
</feature>
<feature type="short sequence motif" description="Q motif" evidence="8">
    <location>
        <begin position="9"/>
        <end position="37"/>
    </location>
</feature>
<keyword evidence="2 7" id="KW-0547">Nucleotide-binding</keyword>
<dbReference type="Gene3D" id="3.40.50.300">
    <property type="entry name" value="P-loop containing nucleotide triphosphate hydrolases"/>
    <property type="match status" value="2"/>
</dbReference>
<protein>
    <recommendedName>
        <fullName evidence="7">ATP-dependent RNA helicase RhlB</fullName>
        <ecNumber evidence="7">3.6.4.13</ecNumber>
    </recommendedName>
</protein>
<evidence type="ECO:0000256" key="5">
    <source>
        <dbReference type="ARBA" id="ARBA00022840"/>
    </source>
</evidence>
<dbReference type="InterPro" id="IPR023554">
    <property type="entry name" value="RNA_helicase_ATP-dep_RhlB"/>
</dbReference>
<name>A0ABV7ZWM1_9GAMM</name>
<evidence type="ECO:0000313" key="12">
    <source>
        <dbReference type="EMBL" id="MFC3852531.1"/>
    </source>
</evidence>
<dbReference type="SUPFAM" id="SSF52540">
    <property type="entry name" value="P-loop containing nucleoside triphosphate hydrolases"/>
    <property type="match status" value="1"/>
</dbReference>
<dbReference type="SMART" id="SM00490">
    <property type="entry name" value="HELICc"/>
    <property type="match status" value="1"/>
</dbReference>
<dbReference type="PROSITE" id="PS00039">
    <property type="entry name" value="DEAD_ATP_HELICASE"/>
    <property type="match status" value="1"/>
</dbReference>
<dbReference type="PROSITE" id="PS51192">
    <property type="entry name" value="HELICASE_ATP_BIND_1"/>
    <property type="match status" value="1"/>
</dbReference>
<dbReference type="Pfam" id="PF00271">
    <property type="entry name" value="Helicase_C"/>
    <property type="match status" value="1"/>
</dbReference>
<dbReference type="InterPro" id="IPR011545">
    <property type="entry name" value="DEAD/DEAH_box_helicase_dom"/>
</dbReference>
<evidence type="ECO:0000256" key="2">
    <source>
        <dbReference type="ARBA" id="ARBA00022741"/>
    </source>
</evidence>
<gene>
    <name evidence="7" type="primary">rhlB</name>
    <name evidence="12" type="ORF">ACFOOG_06765</name>
</gene>
<dbReference type="PROSITE" id="PS51195">
    <property type="entry name" value="Q_MOTIF"/>
    <property type="match status" value="1"/>
</dbReference>
<dbReference type="GO" id="GO:0004386">
    <property type="term" value="F:helicase activity"/>
    <property type="evidence" value="ECO:0007669"/>
    <property type="project" value="UniProtKB-KW"/>
</dbReference>
<evidence type="ECO:0000313" key="13">
    <source>
        <dbReference type="Proteomes" id="UP001595617"/>
    </source>
</evidence>
<dbReference type="InterPro" id="IPR050079">
    <property type="entry name" value="DEAD_box_RNA_helicase"/>
</dbReference>
<dbReference type="PROSITE" id="PS51194">
    <property type="entry name" value="HELICASE_CTER"/>
    <property type="match status" value="1"/>
</dbReference>
<dbReference type="RefSeq" id="WP_380694750.1">
    <property type="nucleotide sequence ID" value="NZ_JBHRYR010000002.1"/>
</dbReference>
<comment type="caution">
    <text evidence="12">The sequence shown here is derived from an EMBL/GenBank/DDBJ whole genome shotgun (WGS) entry which is preliminary data.</text>
</comment>
<evidence type="ECO:0000256" key="6">
    <source>
        <dbReference type="ARBA" id="ARBA00022884"/>
    </source>
</evidence>
<evidence type="ECO:0000256" key="7">
    <source>
        <dbReference type="HAMAP-Rule" id="MF_00661"/>
    </source>
</evidence>
<keyword evidence="3 7" id="KW-0378">Hydrolase</keyword>
<dbReference type="CDD" id="cd18787">
    <property type="entry name" value="SF2_C_DEAD"/>
    <property type="match status" value="1"/>
</dbReference>
<dbReference type="PANTHER" id="PTHR47959:SF10">
    <property type="entry name" value="ATP-DEPENDENT RNA HELICASE RHLB"/>
    <property type="match status" value="1"/>
</dbReference>
<dbReference type="InterPro" id="IPR000629">
    <property type="entry name" value="RNA-helicase_DEAD-box_CS"/>
</dbReference>
<comment type="similarity">
    <text evidence="7">Belongs to the DEAD box helicase family. RhlB subfamily.</text>
</comment>
<dbReference type="EMBL" id="JBHRYR010000002">
    <property type="protein sequence ID" value="MFC3852531.1"/>
    <property type="molecule type" value="Genomic_DNA"/>
</dbReference>
<dbReference type="PANTHER" id="PTHR47959">
    <property type="entry name" value="ATP-DEPENDENT RNA HELICASE RHLE-RELATED"/>
    <property type="match status" value="1"/>
</dbReference>
<keyword evidence="1 7" id="KW-0963">Cytoplasm</keyword>
<evidence type="ECO:0000256" key="1">
    <source>
        <dbReference type="ARBA" id="ARBA00022490"/>
    </source>
</evidence>
<evidence type="ECO:0000259" key="10">
    <source>
        <dbReference type="PROSITE" id="PS51194"/>
    </source>
</evidence>
<evidence type="ECO:0000259" key="11">
    <source>
        <dbReference type="PROSITE" id="PS51195"/>
    </source>
</evidence>
<comment type="function">
    <text evidence="7">DEAD-box RNA helicase involved in RNA degradation. Has RNA-dependent ATPase activity and unwinds double-stranded RNA.</text>
</comment>
<dbReference type="Pfam" id="PF00270">
    <property type="entry name" value="DEAD"/>
    <property type="match status" value="1"/>
</dbReference>
<evidence type="ECO:0000256" key="8">
    <source>
        <dbReference type="PROSITE-ProRule" id="PRU00552"/>
    </source>
</evidence>
<dbReference type="CDD" id="cd00268">
    <property type="entry name" value="DEADc"/>
    <property type="match status" value="1"/>
</dbReference>
<keyword evidence="5 7" id="KW-0067">ATP-binding</keyword>
<dbReference type="InterPro" id="IPR014001">
    <property type="entry name" value="Helicase_ATP-bd"/>
</dbReference>
<dbReference type="EC" id="3.6.4.13" evidence="7"/>
<dbReference type="InterPro" id="IPR027417">
    <property type="entry name" value="P-loop_NTPase"/>
</dbReference>
<reference evidence="13" key="1">
    <citation type="journal article" date="2019" name="Int. J. Syst. Evol. Microbiol.">
        <title>The Global Catalogue of Microorganisms (GCM) 10K type strain sequencing project: providing services to taxonomists for standard genome sequencing and annotation.</title>
        <authorList>
            <consortium name="The Broad Institute Genomics Platform"/>
            <consortium name="The Broad Institute Genome Sequencing Center for Infectious Disease"/>
            <person name="Wu L."/>
            <person name="Ma J."/>
        </authorList>
    </citation>
    <scope>NUCLEOTIDE SEQUENCE [LARGE SCALE GENOMIC DNA]</scope>
    <source>
        <strain evidence="13">IBRC 10765</strain>
    </source>
</reference>
<dbReference type="InterPro" id="IPR044742">
    <property type="entry name" value="DEAD/DEAH_RhlB"/>
</dbReference>
<keyword evidence="4 7" id="KW-0347">Helicase</keyword>
<feature type="domain" description="Helicase ATP-binding" evidence="9">
    <location>
        <begin position="40"/>
        <end position="219"/>
    </location>
</feature>
<evidence type="ECO:0000256" key="3">
    <source>
        <dbReference type="ARBA" id="ARBA00022801"/>
    </source>
</evidence>
<organism evidence="12 13">
    <name type="scientific">Saccharospirillum mangrovi</name>
    <dbReference type="NCBI Taxonomy" id="2161747"/>
    <lineage>
        <taxon>Bacteria</taxon>
        <taxon>Pseudomonadati</taxon>
        <taxon>Pseudomonadota</taxon>
        <taxon>Gammaproteobacteria</taxon>
        <taxon>Oceanospirillales</taxon>
        <taxon>Saccharospirillaceae</taxon>
        <taxon>Saccharospirillum</taxon>
    </lineage>
</organism>
<keyword evidence="13" id="KW-1185">Reference proteome</keyword>
<sequence>MAATAENILAFSELPLPDALHKALNDLGYTHSTPIQAAILPYSMRGRDCIGKAQTGTGKTAAFLLSIMSDLLYCPLPAQYQGEPRAVILAPTRELALQIASDAELLAKHTNLNIHCLVGGMDMQKQRVGLESRTVDILIATPGRLMDFMRQKAVFLDQTEYFVIDEADRMLDMGFIPDIKYIERAMPTKRDRQTLLFSATFSKDILALTERWTNEPYFVDIAPDVSTTDRVQQYLYLTTTDEKYDLLKAILEQETVTKAIIFANRRDLVRKLHEQLGKTQHKVALLSGEISQDKRVKTLDQFKKGVINVLVATDVAGRGLHVDDVSHVINFTLPEDPEDYVHRIGRTGRAGAEGKSYSFVCEDDAFLVDDLQSFIGEKLVVEHPPEHLRPHAHTGG</sequence>
<comment type="subcellular location">
    <subcellularLocation>
        <location evidence="7">Cytoplasm</location>
    </subcellularLocation>
</comment>
<accession>A0ABV7ZWM1</accession>
<dbReference type="HAMAP" id="MF_00661">
    <property type="entry name" value="DEAD_helicase_RhlB"/>
    <property type="match status" value="1"/>
</dbReference>
<dbReference type="Proteomes" id="UP001595617">
    <property type="component" value="Unassembled WGS sequence"/>
</dbReference>
<comment type="catalytic activity">
    <reaction evidence="7">
        <text>ATP + H2O = ADP + phosphate + H(+)</text>
        <dbReference type="Rhea" id="RHEA:13065"/>
        <dbReference type="ChEBI" id="CHEBI:15377"/>
        <dbReference type="ChEBI" id="CHEBI:15378"/>
        <dbReference type="ChEBI" id="CHEBI:30616"/>
        <dbReference type="ChEBI" id="CHEBI:43474"/>
        <dbReference type="ChEBI" id="CHEBI:456216"/>
        <dbReference type="EC" id="3.6.4.13"/>
    </reaction>
</comment>
<dbReference type="SMART" id="SM00487">
    <property type="entry name" value="DEXDc"/>
    <property type="match status" value="1"/>
</dbReference>
<comment type="subunit">
    <text evidence="7">Component of the RNA degradosome, which is a multiprotein complex involved in RNA processing and mRNA degradation.</text>
</comment>
<evidence type="ECO:0000259" key="9">
    <source>
        <dbReference type="PROSITE" id="PS51192"/>
    </source>
</evidence>